<dbReference type="Gene3D" id="1.10.1200.10">
    <property type="entry name" value="ACP-like"/>
    <property type="match status" value="1"/>
</dbReference>
<dbReference type="Gene3D" id="3.30.559.30">
    <property type="entry name" value="Nonribosomal peptide synthetase, condensation domain"/>
    <property type="match status" value="1"/>
</dbReference>
<feature type="domain" description="Carrier" evidence="3">
    <location>
        <begin position="1319"/>
        <end position="1394"/>
    </location>
</feature>
<keyword evidence="5" id="KW-1185">Reference proteome</keyword>
<gene>
    <name evidence="4" type="ORF">HMP0721_0036</name>
</gene>
<dbReference type="InterPro" id="IPR010071">
    <property type="entry name" value="AA_adenyl_dom"/>
</dbReference>
<dbReference type="Proteomes" id="UP000004754">
    <property type="component" value="Unassembled WGS sequence"/>
</dbReference>
<dbReference type="InterPro" id="IPR029063">
    <property type="entry name" value="SAM-dependent_MTases_sf"/>
</dbReference>
<sequence>MILRINVQIFNVLICLEESLILNWGGCSTHEYYEFINQLDIERFEWALNEVIKRQLAMREMIDASGNQLFLENVPTYKIEILDWSSWSDNEIEQGRNEMRGRYEDEVMPIAQWPMFRFIFAKLPNHDQLLFFSYDLLISDALSFTIMCREIENFYNGNPYISMTADYTEYLDYVEQRKNTKRYERDRRYWQDHINEIAPAPNVPTKNGGIQGKVFQRKEYFVKKSNWAMIKKFLASEKISPTHAVLGIYAAVIGFWCSQDQFTLNLPMTSQLRRKNGMDRIMGDFTESMLLTLPNCEVQILDYIRIVIKAFYKAYKHIAYDGVEVMRDLQKAKGGPVLFPIVFTGMISENLGFESIDFFGKMQYEISQTPQVQLDCQVFEANGELKVVWDYRRECFEEEQISEMFDVFIHIIENLPQKDLYVTLPERQKNKWAAYNKTVVDYSPTCLTDLIGLHAFEKFRISDSMQTLEQESFRTLAFQVASLLKAKGIKRGDRVAILGNRSIETVASMLGISLIGGVYVPLNPQYPLERQQTIVNNSSCKLCIDQAFFDQLALLASLDFEAADMNPDEEAYIIYTSGSTGTPKGVVISHGAVCNTILDINKRFNVNAEDRIVSVASFGFDLSVYDVWGSIASGAHLVIADNTTDIKSLQKTLIEKNITVWNSVPTMMGLLVDIMDENEINETLRLVLLSGDWIPPDLPVKIKKHFPNAEIISLGGATEGSIWSIYYPITRDLTERASIPYGYPLGNQQMVILAKNNQLAPWGVEGEIAIGGRGVALGYDADSEKTEKVFVNFLPDFGRIYRTGDYGVMDEEGYMVFRGRRDNQIKRHGYRVELGEIEQNISKIPNIRKAIVTGGSDGPSQDDNMLLAYIVPEEGTHLEERRLSEKNSAYFSNKKLIWEKQQTFQNIADYMNSMNTVALSYMNRLFDHEISIDALSEWMETKGFSKKFEGLLKNWLKILLTEGYFEKSEDGILKRSKLGKEKLETQITEIFEDAFTGMLDILNGLNHLSMRALQDYFMDCFKQHERLLREEVSPLALFYGENDEAALGIYRDNILATEMNEVLSETIGLLSKQKKDEPFRILEIGAGTGSTAECVLNKIDRDRCRYVFSDISDLFLNQSCVRLGDKGIDYVLLDMDQNFQSQGCPFGHFDVVLFSNALHDAADITMTLKEIKQVLKRDGWLILLETTKNMPIQMSTVGFLEGLNHCEDFRKNGSGPMLDSGQWQSILNEAGFRNVEPFLDTDEPGGSLWLNLFFAQNDNLQLDISAETIQTYLKNQLPGYMMPDQIFRLEEIPLTINGKIDFKNLPKPQLKKRAKNKVEPKTDMEKRLVSLWATYLDIEQPSATDGFFEMGGDSIKSFALPKAIQDKFGIDYSLRDVFRCSRLNEMAEQIRQRTE</sequence>
<dbReference type="GO" id="GO:0031177">
    <property type="term" value="F:phosphopantetheine binding"/>
    <property type="evidence" value="ECO:0007669"/>
    <property type="project" value="TreeGrafter"/>
</dbReference>
<dbReference type="InterPro" id="IPR009081">
    <property type="entry name" value="PP-bd_ACP"/>
</dbReference>
<comment type="caution">
    <text evidence="4">The sequence shown here is derived from an EMBL/GenBank/DDBJ whole genome shotgun (WGS) entry which is preliminary data.</text>
</comment>
<dbReference type="GO" id="GO:0009403">
    <property type="term" value="P:toxin biosynthetic process"/>
    <property type="evidence" value="ECO:0007669"/>
    <property type="project" value="UniProtKB-ARBA"/>
</dbReference>
<dbReference type="InterPro" id="IPR001242">
    <property type="entry name" value="Condensation_dom"/>
</dbReference>
<evidence type="ECO:0000259" key="3">
    <source>
        <dbReference type="PROSITE" id="PS50075"/>
    </source>
</evidence>
<dbReference type="GO" id="GO:0043041">
    <property type="term" value="P:amino acid activation for nonribosomal peptide biosynthetic process"/>
    <property type="evidence" value="ECO:0007669"/>
    <property type="project" value="TreeGrafter"/>
</dbReference>
<dbReference type="PANTHER" id="PTHR45527">
    <property type="entry name" value="NONRIBOSOMAL PEPTIDE SYNTHETASE"/>
    <property type="match status" value="1"/>
</dbReference>
<dbReference type="GO" id="GO:0016874">
    <property type="term" value="F:ligase activity"/>
    <property type="evidence" value="ECO:0007669"/>
    <property type="project" value="UniProtKB-KW"/>
</dbReference>
<dbReference type="GO" id="GO:0008610">
    <property type="term" value="P:lipid biosynthetic process"/>
    <property type="evidence" value="ECO:0007669"/>
    <property type="project" value="UniProtKB-ARBA"/>
</dbReference>
<dbReference type="eggNOG" id="COG1020">
    <property type="taxonomic scope" value="Bacteria"/>
</dbReference>
<proteinExistence type="predicted"/>
<dbReference type="InterPro" id="IPR020845">
    <property type="entry name" value="AMP-binding_CS"/>
</dbReference>
<dbReference type="SUPFAM" id="SSF56801">
    <property type="entry name" value="Acetyl-CoA synthetase-like"/>
    <property type="match status" value="1"/>
</dbReference>
<dbReference type="Gene3D" id="3.30.300.30">
    <property type="match status" value="1"/>
</dbReference>
<dbReference type="InterPro" id="IPR000873">
    <property type="entry name" value="AMP-dep_synth/lig_dom"/>
</dbReference>
<dbReference type="Gene3D" id="3.40.50.150">
    <property type="entry name" value="Vaccinia Virus protein VP39"/>
    <property type="match status" value="1"/>
</dbReference>
<dbReference type="EMBL" id="AEQN01000003">
    <property type="protein sequence ID" value="EFV02839.1"/>
    <property type="molecule type" value="Genomic_DNA"/>
</dbReference>
<dbReference type="Pfam" id="PF00668">
    <property type="entry name" value="Condensation"/>
    <property type="match status" value="1"/>
</dbReference>
<dbReference type="HOGENOM" id="CLU_000022_2_15_9"/>
<evidence type="ECO:0000313" key="4">
    <source>
        <dbReference type="EMBL" id="EFV02839.1"/>
    </source>
</evidence>
<dbReference type="Gene3D" id="3.40.50.12780">
    <property type="entry name" value="N-terminal domain of ligase-like"/>
    <property type="match status" value="1"/>
</dbReference>
<protein>
    <submittedName>
        <fullName evidence="4">AMP-binding enzyme</fullName>
    </submittedName>
</protein>
<dbReference type="Pfam" id="PF00501">
    <property type="entry name" value="AMP-binding"/>
    <property type="match status" value="1"/>
</dbReference>
<dbReference type="InterPro" id="IPR036736">
    <property type="entry name" value="ACP-like_sf"/>
</dbReference>
<dbReference type="Gene3D" id="3.30.559.10">
    <property type="entry name" value="Chloramphenicol acetyltransferase-like domain"/>
    <property type="match status" value="1"/>
</dbReference>
<dbReference type="Pfam" id="PF00550">
    <property type="entry name" value="PP-binding"/>
    <property type="match status" value="1"/>
</dbReference>
<dbReference type="CDD" id="cd02440">
    <property type="entry name" value="AdoMet_MTases"/>
    <property type="match status" value="1"/>
</dbReference>
<evidence type="ECO:0000256" key="2">
    <source>
        <dbReference type="ARBA" id="ARBA00022598"/>
    </source>
</evidence>
<dbReference type="InterPro" id="IPR023213">
    <property type="entry name" value="CAT-like_dom_sf"/>
</dbReference>
<dbReference type="SUPFAM" id="SSF47336">
    <property type="entry name" value="ACP-like"/>
    <property type="match status" value="1"/>
</dbReference>
<comment type="cofactor">
    <cofactor evidence="1">
        <name>pantetheine 4'-phosphate</name>
        <dbReference type="ChEBI" id="CHEBI:47942"/>
    </cofactor>
</comment>
<dbReference type="GO" id="GO:0005737">
    <property type="term" value="C:cytoplasm"/>
    <property type="evidence" value="ECO:0007669"/>
    <property type="project" value="TreeGrafter"/>
</dbReference>
<dbReference type="Pfam" id="PF08242">
    <property type="entry name" value="Methyltransf_12"/>
    <property type="match status" value="1"/>
</dbReference>
<evidence type="ECO:0000256" key="1">
    <source>
        <dbReference type="ARBA" id="ARBA00001957"/>
    </source>
</evidence>
<dbReference type="OrthoDB" id="51171at2"/>
<accession>E6MDF4</accession>
<dbReference type="RefSeq" id="WP_006597454.1">
    <property type="nucleotide sequence ID" value="NZ_GL622359.1"/>
</dbReference>
<dbReference type="STRING" id="887929.HMP0721_0036"/>
<dbReference type="SUPFAM" id="SSF52777">
    <property type="entry name" value="CoA-dependent acyltransferases"/>
    <property type="match status" value="2"/>
</dbReference>
<dbReference type="SUPFAM" id="SSF53335">
    <property type="entry name" value="S-adenosyl-L-methionine-dependent methyltransferases"/>
    <property type="match status" value="1"/>
</dbReference>
<organism evidence="4 5">
    <name type="scientific">Pseudoramibacter alactolyticus ATCC 23263</name>
    <dbReference type="NCBI Taxonomy" id="887929"/>
    <lineage>
        <taxon>Bacteria</taxon>
        <taxon>Bacillati</taxon>
        <taxon>Bacillota</taxon>
        <taxon>Clostridia</taxon>
        <taxon>Eubacteriales</taxon>
        <taxon>Eubacteriaceae</taxon>
        <taxon>Pseudoramibacter</taxon>
    </lineage>
</organism>
<reference evidence="4 5" key="1">
    <citation type="submission" date="2010-12" db="EMBL/GenBank/DDBJ databases">
        <authorList>
            <person name="Muzny D."/>
            <person name="Qin X."/>
            <person name="Deng J."/>
            <person name="Jiang H."/>
            <person name="Liu Y."/>
            <person name="Qu J."/>
            <person name="Song X.-Z."/>
            <person name="Zhang L."/>
            <person name="Thornton R."/>
            <person name="Coyle M."/>
            <person name="Francisco L."/>
            <person name="Jackson L."/>
            <person name="Javaid M."/>
            <person name="Korchina V."/>
            <person name="Kovar C."/>
            <person name="Mata R."/>
            <person name="Mathew T."/>
            <person name="Ngo R."/>
            <person name="Nguyen L."/>
            <person name="Nguyen N."/>
            <person name="Okwuonu G."/>
            <person name="Ongeri F."/>
            <person name="Pham C."/>
            <person name="Simmons D."/>
            <person name="Wilczek-Boney K."/>
            <person name="Hale W."/>
            <person name="Jakkamsetti A."/>
            <person name="Pham P."/>
            <person name="Ruth R."/>
            <person name="San Lucas F."/>
            <person name="Warren J."/>
            <person name="Zhang J."/>
            <person name="Zhao Z."/>
            <person name="Zhou C."/>
            <person name="Zhu D."/>
            <person name="Lee S."/>
            <person name="Bess C."/>
            <person name="Blankenburg K."/>
            <person name="Forbes L."/>
            <person name="Fu Q."/>
            <person name="Gubbala S."/>
            <person name="Hirani K."/>
            <person name="Jayaseelan J.C."/>
            <person name="Lara F."/>
            <person name="Munidasa M."/>
            <person name="Palculict T."/>
            <person name="Patil S."/>
            <person name="Pu L.-L."/>
            <person name="Saada N."/>
            <person name="Tang L."/>
            <person name="Weissenberger G."/>
            <person name="Zhu Y."/>
            <person name="Hemphill L."/>
            <person name="Shang Y."/>
            <person name="Youmans B."/>
            <person name="Ayvaz T."/>
            <person name="Ross M."/>
            <person name="Santibanez J."/>
            <person name="Aqrawi P."/>
            <person name="Gross S."/>
            <person name="Joshi V."/>
            <person name="Fowler G."/>
            <person name="Nazareth L."/>
            <person name="Reid J."/>
            <person name="Worley K."/>
            <person name="Petrosino J."/>
            <person name="Highlander S."/>
            <person name="Gibbs R."/>
        </authorList>
    </citation>
    <scope>NUCLEOTIDE SEQUENCE [LARGE SCALE GENOMIC DNA]</scope>
    <source>
        <strain evidence="4 5">ATCC 23263</strain>
    </source>
</reference>
<dbReference type="InterPro" id="IPR013217">
    <property type="entry name" value="Methyltransf_12"/>
</dbReference>
<dbReference type="PANTHER" id="PTHR45527:SF10">
    <property type="entry name" value="PYOCHELIN SYNTHASE PCHF"/>
    <property type="match status" value="1"/>
</dbReference>
<dbReference type="InterPro" id="IPR045851">
    <property type="entry name" value="AMP-bd_C_sf"/>
</dbReference>
<dbReference type="InterPro" id="IPR042099">
    <property type="entry name" value="ANL_N_sf"/>
</dbReference>
<name>E6MDF4_9FIRM</name>
<dbReference type="PROSITE" id="PS00455">
    <property type="entry name" value="AMP_BINDING"/>
    <property type="match status" value="1"/>
</dbReference>
<evidence type="ECO:0000313" key="5">
    <source>
        <dbReference type="Proteomes" id="UP000004754"/>
    </source>
</evidence>
<keyword evidence="2" id="KW-0436">Ligase</keyword>
<dbReference type="PROSITE" id="PS50075">
    <property type="entry name" value="CARRIER"/>
    <property type="match status" value="1"/>
</dbReference>
<dbReference type="NCBIfam" id="TIGR01733">
    <property type="entry name" value="AA-adenyl-dom"/>
    <property type="match status" value="1"/>
</dbReference>